<dbReference type="InterPro" id="IPR002931">
    <property type="entry name" value="Transglutaminase-like"/>
</dbReference>
<dbReference type="SUPFAM" id="SSF54001">
    <property type="entry name" value="Cysteine proteinases"/>
    <property type="match status" value="1"/>
</dbReference>
<dbReference type="InterPro" id="IPR052557">
    <property type="entry name" value="CAP/Cytokinesis_protein"/>
</dbReference>
<dbReference type="PANTHER" id="PTHR46333">
    <property type="entry name" value="CYTOKINESIS PROTEIN 3"/>
    <property type="match status" value="1"/>
</dbReference>
<sequence>MRIKLLLLTVFLQVTNLTTAQKNIDPTPEDITLAKSLREKNDKSDVAIINSKENISFGLNSKEGKVTVNHAINEKLMNINHRADIQKFEFYDSQSEIESFDFKFRNDKKATFFVKDEFYKSDELFYNDARVKYANIDFPVQGYTYNYSMEKKYKDVKYFTSLYFNDEYPVINKQVIIEVPNWLELEIKEFNLKNFNITLNKTTDSKNNTTKYVYTIENIPAGLNEKNAPGPSYLYPHILIIAKSYTKDGKKSTLFNATEDLYKWYKSLVDTMKENPEVLKEKVAELTQNAKSDEEKIKNIYYWVQDNIRYIAFEDGIAGFKPDESQNVFQKRYGDCKGMANLTKQMLKLAGFDARLTWIGTKRIAYDYSIPSLSVDNHMICTLFHKGKKYFLDGTEKYNAFGEYAERIQGKEVLIENGDTFIVDKVPVGSPASNTETFTSVLKIDNESLIGKTNTTFVGESRASFLYGFNNVRNNNKETALNNYLSDGDKNNKISNIKTSDLANREGKLVIDYDIRLDNKVSAFDNDIYIDLDFKREFSKLDLKERKNDFEFPFKELYNATIKLEIPAGYKVAKLPESLSISTGNYKVSINCQQVGNEIVYTKNFEFQNGVLKSNEFADWNVVLAKINKIYNEQITLTKS</sequence>
<comment type="caution">
    <text evidence="4">The sequence shown here is derived from an EMBL/GenBank/DDBJ whole genome shotgun (WGS) entry which is preliminary data.</text>
</comment>
<evidence type="ECO:0008006" key="6">
    <source>
        <dbReference type="Google" id="ProtNLM"/>
    </source>
</evidence>
<dbReference type="STRING" id="1121899.GCA_000430025_00497"/>
<dbReference type="Pfam" id="PF01841">
    <property type="entry name" value="Transglut_core"/>
    <property type="match status" value="1"/>
</dbReference>
<evidence type="ECO:0000256" key="1">
    <source>
        <dbReference type="SAM" id="SignalP"/>
    </source>
</evidence>
<dbReference type="Gene3D" id="2.60.120.1130">
    <property type="match status" value="1"/>
</dbReference>
<feature type="signal peptide" evidence="1">
    <location>
        <begin position="1"/>
        <end position="20"/>
    </location>
</feature>
<dbReference type="GO" id="GO:0005737">
    <property type="term" value="C:cytoplasm"/>
    <property type="evidence" value="ECO:0007669"/>
    <property type="project" value="TreeGrafter"/>
</dbReference>
<evidence type="ECO:0000313" key="5">
    <source>
        <dbReference type="Proteomes" id="UP000030121"/>
    </source>
</evidence>
<evidence type="ECO:0000313" key="4">
    <source>
        <dbReference type="EMBL" id="KGO89492.1"/>
    </source>
</evidence>
<reference evidence="4 5" key="1">
    <citation type="submission" date="2013-09" db="EMBL/GenBank/DDBJ databases">
        <authorList>
            <person name="Zeng Z."/>
            <person name="Chen C."/>
        </authorList>
    </citation>
    <scope>NUCLEOTIDE SEQUENCE [LARGE SCALE GENOMIC DNA]</scope>
    <source>
        <strain evidence="4 5">GH29-5</strain>
    </source>
</reference>
<feature type="chain" id="PRO_5002003028" description="Transglutaminase-like domain-containing protein" evidence="1">
    <location>
        <begin position="21"/>
        <end position="640"/>
    </location>
</feature>
<gene>
    <name evidence="4" type="ORF">Q764_06875</name>
</gene>
<dbReference type="Gene3D" id="3.10.620.30">
    <property type="match status" value="1"/>
</dbReference>
<keyword evidence="5" id="KW-1185">Reference proteome</keyword>
<dbReference type="PANTHER" id="PTHR46333:SF2">
    <property type="entry name" value="CYTOKINESIS PROTEIN 3"/>
    <property type="match status" value="1"/>
</dbReference>
<evidence type="ECO:0000259" key="2">
    <source>
        <dbReference type="Pfam" id="PF01841"/>
    </source>
</evidence>
<organism evidence="4 5">
    <name type="scientific">Flavobacterium suncheonense GH29-5 = DSM 17707</name>
    <dbReference type="NCBI Taxonomy" id="1121899"/>
    <lineage>
        <taxon>Bacteria</taxon>
        <taxon>Pseudomonadati</taxon>
        <taxon>Bacteroidota</taxon>
        <taxon>Flavobacteriia</taxon>
        <taxon>Flavobacteriales</taxon>
        <taxon>Flavobacteriaceae</taxon>
        <taxon>Flavobacterium</taxon>
    </lineage>
</organism>
<dbReference type="OrthoDB" id="8595007at2"/>
<dbReference type="InterPro" id="IPR038765">
    <property type="entry name" value="Papain-like_cys_pep_sf"/>
</dbReference>
<dbReference type="Gene3D" id="2.60.40.3140">
    <property type="match status" value="1"/>
</dbReference>
<keyword evidence="1" id="KW-0732">Signal</keyword>
<protein>
    <recommendedName>
        <fullName evidence="6">Transglutaminase-like domain-containing protein</fullName>
    </recommendedName>
</protein>
<name>A0A0A2M9Y8_9FLAO</name>
<evidence type="ECO:0000259" key="3">
    <source>
        <dbReference type="Pfam" id="PF12969"/>
    </source>
</evidence>
<feature type="domain" description="DUF3857" evidence="3">
    <location>
        <begin position="107"/>
        <end position="221"/>
    </location>
</feature>
<dbReference type="RefSeq" id="WP_026979289.1">
    <property type="nucleotide sequence ID" value="NZ_AUCZ01000003.1"/>
</dbReference>
<feature type="domain" description="Transglutaminase-like" evidence="2">
    <location>
        <begin position="283"/>
        <end position="357"/>
    </location>
</feature>
<dbReference type="InterPro" id="IPR024618">
    <property type="entry name" value="DUF3857"/>
</dbReference>
<proteinExistence type="predicted"/>
<dbReference type="AlphaFoldDB" id="A0A0A2M9Y8"/>
<dbReference type="Proteomes" id="UP000030121">
    <property type="component" value="Unassembled WGS sequence"/>
</dbReference>
<dbReference type="Pfam" id="PF12969">
    <property type="entry name" value="DUF3857"/>
    <property type="match status" value="1"/>
</dbReference>
<accession>A0A0A2M9Y8</accession>
<dbReference type="EMBL" id="JRLW01000008">
    <property type="protein sequence ID" value="KGO89492.1"/>
    <property type="molecule type" value="Genomic_DNA"/>
</dbReference>
<dbReference type="eggNOG" id="COG1305">
    <property type="taxonomic scope" value="Bacteria"/>
</dbReference>